<dbReference type="Gene3D" id="2.60.40.10">
    <property type="entry name" value="Immunoglobulins"/>
    <property type="match status" value="1"/>
</dbReference>
<evidence type="ECO:0008006" key="2">
    <source>
        <dbReference type="Google" id="ProtNLM"/>
    </source>
</evidence>
<organism evidence="1">
    <name type="scientific">metagenome</name>
    <dbReference type="NCBI Taxonomy" id="256318"/>
    <lineage>
        <taxon>unclassified sequences</taxon>
        <taxon>metagenomes</taxon>
    </lineage>
</organism>
<name>A0A2P2CI37_9ZZZZ</name>
<reference evidence="1" key="1">
    <citation type="submission" date="2015-08" db="EMBL/GenBank/DDBJ databases">
        <authorList>
            <person name="Babu N.S."/>
            <person name="Beckwith C.J."/>
            <person name="Beseler K.G."/>
            <person name="Brison A."/>
            <person name="Carone J.V."/>
            <person name="Caskin T.P."/>
            <person name="Diamond M."/>
            <person name="Durham M.E."/>
            <person name="Foxe J.M."/>
            <person name="Go M."/>
            <person name="Henderson B.A."/>
            <person name="Jones I.B."/>
            <person name="McGettigan J.A."/>
            <person name="Micheletti S.J."/>
            <person name="Nasrallah M.E."/>
            <person name="Ortiz D."/>
            <person name="Piller C.R."/>
            <person name="Privatt S.R."/>
            <person name="Schneider S.L."/>
            <person name="Sharp S."/>
            <person name="Smith T.C."/>
            <person name="Stanton J.D."/>
            <person name="Ullery H.E."/>
            <person name="Wilson R.J."/>
            <person name="Serrano M.G."/>
            <person name="Buck G."/>
            <person name="Lee V."/>
            <person name="Wang Y."/>
            <person name="Carvalho R."/>
            <person name="Voegtly L."/>
            <person name="Shi R."/>
            <person name="Duckworth R."/>
            <person name="Johnson A."/>
            <person name="Loviza R."/>
            <person name="Walstead R."/>
            <person name="Shah Z."/>
            <person name="Kiflezghi M."/>
            <person name="Wade K."/>
            <person name="Ball S.L."/>
            <person name="Bradley K.W."/>
            <person name="Asai D.J."/>
            <person name="Bowman C.A."/>
            <person name="Russell D.A."/>
            <person name="Pope W.H."/>
            <person name="Jacobs-Sera D."/>
            <person name="Hendrix R.W."/>
            <person name="Hatfull G.F."/>
        </authorList>
    </citation>
    <scope>NUCLEOTIDE SEQUENCE</scope>
</reference>
<accession>A0A2P2CI37</accession>
<sequence>MALAAVAGPVRPASAAVPSTTTVVLSAVQSAYGEPVTASAAVTTAAGPGEGDVVFSVDGVAFKASLGASGTASVVLPRAVAGAHAVQATFIPQDPLHEGSASPVAGWQVVRVRTRLRVDVTGRRLRNPMVVHVRAAGDHGTTPTGSVRIVVRHSGRRVRVGNGTLEGGTVRGQVPLPKGPSRRGGYHVRVTYRGDADHLPAPRTLRFRIGGRG</sequence>
<gene>
    <name evidence="1" type="ORF">NOCA1260113</name>
</gene>
<evidence type="ECO:0000313" key="1">
    <source>
        <dbReference type="EMBL" id="CUR61675.1"/>
    </source>
</evidence>
<dbReference type="InterPro" id="IPR013783">
    <property type="entry name" value="Ig-like_fold"/>
</dbReference>
<dbReference type="EMBL" id="CZKB01000019">
    <property type="protein sequence ID" value="CUR61675.1"/>
    <property type="molecule type" value="Genomic_DNA"/>
</dbReference>
<protein>
    <recommendedName>
        <fullName evidence="2">Bacterial Ig-like domain-containing protein</fullName>
    </recommendedName>
</protein>
<dbReference type="AlphaFoldDB" id="A0A2P2CI37"/>
<proteinExistence type="predicted"/>